<dbReference type="InterPro" id="IPR008676">
    <property type="entry name" value="MRG"/>
</dbReference>
<name>A0A815FU29_ADIRI</name>
<dbReference type="InterPro" id="IPR016197">
    <property type="entry name" value="Chromo-like_dom_sf"/>
</dbReference>
<gene>
    <name evidence="9" type="ORF">EDS130_LOCUS32092</name>
</gene>
<dbReference type="PANTHER" id="PTHR10880">
    <property type="entry name" value="MORTALITY FACTOR 4-LIKE PROTEIN"/>
    <property type="match status" value="1"/>
</dbReference>
<dbReference type="PANTHER" id="PTHR10880:SF48">
    <property type="entry name" value="MORTALITY FACTOR 4 LIKE 2"/>
    <property type="match status" value="1"/>
</dbReference>
<dbReference type="AlphaFoldDB" id="A0A815FU29"/>
<evidence type="ECO:0000256" key="6">
    <source>
        <dbReference type="SAM" id="MobiDB-lite"/>
    </source>
</evidence>
<evidence type="ECO:0000256" key="5">
    <source>
        <dbReference type="ARBA" id="ARBA00023242"/>
    </source>
</evidence>
<protein>
    <recommendedName>
        <fullName evidence="11">MRG domain-containing protein</fullName>
    </recommendedName>
</protein>
<evidence type="ECO:0000256" key="2">
    <source>
        <dbReference type="ARBA" id="ARBA00022853"/>
    </source>
</evidence>
<feature type="compositionally biased region" description="Low complexity" evidence="6">
    <location>
        <begin position="108"/>
        <end position="118"/>
    </location>
</feature>
<dbReference type="InterPro" id="IPR038217">
    <property type="entry name" value="MRG_C_sf"/>
</dbReference>
<feature type="domain" description="Tudor-knot" evidence="8">
    <location>
        <begin position="30"/>
        <end position="83"/>
    </location>
</feature>
<evidence type="ECO:0000256" key="3">
    <source>
        <dbReference type="ARBA" id="ARBA00023015"/>
    </source>
</evidence>
<proteinExistence type="predicted"/>
<dbReference type="Proteomes" id="UP000663852">
    <property type="component" value="Unassembled WGS sequence"/>
</dbReference>
<evidence type="ECO:0000259" key="8">
    <source>
        <dbReference type="Pfam" id="PF11717"/>
    </source>
</evidence>
<dbReference type="PIRSF" id="PIRSF038133">
    <property type="entry name" value="HAT_Nua4_EAF3/MRG15"/>
    <property type="match status" value="1"/>
</dbReference>
<feature type="region of interest" description="Disordered" evidence="6">
    <location>
        <begin position="93"/>
        <end position="160"/>
    </location>
</feature>
<dbReference type="InterPro" id="IPR026541">
    <property type="entry name" value="MRG_dom"/>
</dbReference>
<dbReference type="Gene3D" id="2.30.30.140">
    <property type="match status" value="1"/>
</dbReference>
<dbReference type="Pfam" id="PF11717">
    <property type="entry name" value="Tudor-knot"/>
    <property type="match status" value="1"/>
</dbReference>
<accession>A0A815FU29</accession>
<dbReference type="PROSITE" id="PS51640">
    <property type="entry name" value="MRG"/>
    <property type="match status" value="1"/>
</dbReference>
<dbReference type="SUPFAM" id="SSF54160">
    <property type="entry name" value="Chromo domain-like"/>
    <property type="match status" value="1"/>
</dbReference>
<keyword evidence="2" id="KW-0156">Chromatin regulator</keyword>
<keyword evidence="3" id="KW-0805">Transcription regulation</keyword>
<dbReference type="InterPro" id="IPR025995">
    <property type="entry name" value="Tudor-knot"/>
</dbReference>
<organism evidence="9 10">
    <name type="scientific">Adineta ricciae</name>
    <name type="common">Rotifer</name>
    <dbReference type="NCBI Taxonomy" id="249248"/>
    <lineage>
        <taxon>Eukaryota</taxon>
        <taxon>Metazoa</taxon>
        <taxon>Spiralia</taxon>
        <taxon>Gnathifera</taxon>
        <taxon>Rotifera</taxon>
        <taxon>Eurotatoria</taxon>
        <taxon>Bdelloidea</taxon>
        <taxon>Adinetida</taxon>
        <taxon>Adinetidae</taxon>
        <taxon>Adineta</taxon>
    </lineage>
</organism>
<evidence type="ECO:0000256" key="4">
    <source>
        <dbReference type="ARBA" id="ARBA00023163"/>
    </source>
</evidence>
<keyword evidence="5" id="KW-0539">Nucleus</keyword>
<evidence type="ECO:0008006" key="11">
    <source>
        <dbReference type="Google" id="ProtNLM"/>
    </source>
</evidence>
<evidence type="ECO:0000256" key="1">
    <source>
        <dbReference type="ARBA" id="ARBA00004123"/>
    </source>
</evidence>
<dbReference type="EMBL" id="CAJNOJ010000242">
    <property type="protein sequence ID" value="CAF1329178.1"/>
    <property type="molecule type" value="Genomic_DNA"/>
</dbReference>
<comment type="caution">
    <text evidence="9">The sequence shown here is derived from an EMBL/GenBank/DDBJ whole genome shotgun (WGS) entry which is preliminary data.</text>
</comment>
<dbReference type="Gene3D" id="1.10.274.30">
    <property type="entry name" value="MRG domain"/>
    <property type="match status" value="1"/>
</dbReference>
<feature type="compositionally biased region" description="Polar residues" evidence="6">
    <location>
        <begin position="119"/>
        <end position="131"/>
    </location>
</feature>
<dbReference type="OrthoDB" id="124855at2759"/>
<evidence type="ECO:0000313" key="9">
    <source>
        <dbReference type="EMBL" id="CAF1329178.1"/>
    </source>
</evidence>
<reference evidence="9" key="1">
    <citation type="submission" date="2021-02" db="EMBL/GenBank/DDBJ databases">
        <authorList>
            <person name="Nowell W R."/>
        </authorList>
    </citation>
    <scope>NUCLEOTIDE SEQUENCE</scope>
</reference>
<dbReference type="GO" id="GO:0005634">
    <property type="term" value="C:nucleus"/>
    <property type="evidence" value="ECO:0007669"/>
    <property type="project" value="UniProtKB-SubCell"/>
</dbReference>
<dbReference type="Pfam" id="PF05712">
    <property type="entry name" value="MRG"/>
    <property type="match status" value="1"/>
</dbReference>
<evidence type="ECO:0000259" key="7">
    <source>
        <dbReference type="Pfam" id="PF05712"/>
    </source>
</evidence>
<comment type="subcellular location">
    <subcellularLocation>
        <location evidence="1">Nucleus</location>
    </subcellularLocation>
</comment>
<evidence type="ECO:0000313" key="10">
    <source>
        <dbReference type="Proteomes" id="UP000663852"/>
    </source>
</evidence>
<dbReference type="GO" id="GO:0035267">
    <property type="term" value="C:NuA4 histone acetyltransferase complex"/>
    <property type="evidence" value="ECO:0007669"/>
    <property type="project" value="TreeGrafter"/>
</dbReference>
<keyword evidence="4" id="KW-0804">Transcription</keyword>
<dbReference type="GO" id="GO:0006355">
    <property type="term" value="P:regulation of DNA-templated transcription"/>
    <property type="evidence" value="ECO:0007669"/>
    <property type="project" value="InterPro"/>
</dbReference>
<dbReference type="GO" id="GO:0006325">
    <property type="term" value="P:chromatin organization"/>
    <property type="evidence" value="ECO:0007669"/>
    <property type="project" value="UniProtKB-KW"/>
</dbReference>
<sequence length="341" mass="39648">MFVNLVWLFDVQVERRVFYSQNMTAKPLFTINEPVFALHQGKTYKAKILESKLDEEINEWQYYIHYDGWNKKWDTWAQADVLQKRTEKTEELFNKMNVATKKSDSRKSSGSKSNNKRSTITQSDIASQMQLSAADDSHDSNSTSTTSKENNKRARKRQRTDSIEKLKTFENKVVIEIKLPDEIKNYLSHDWNLINNEHKLLTIPCQPSVEEITNLYRQSKANKQKAAEAEHTIHFSESIITYFDTALSTMLLYAVERPQYKQLQESHGIGDKAQPSTIYGIIHLLRLMSQLGSILAYSPLEQTEVDFLLGHIDDFNRFLEKNIKSWTNDDDYQSNSVSQTE</sequence>
<feature type="domain" description="MRG" evidence="7">
    <location>
        <begin position="156"/>
        <end position="333"/>
    </location>
</feature>